<feature type="region of interest" description="Disordered" evidence="1">
    <location>
        <begin position="1"/>
        <end position="22"/>
    </location>
</feature>
<dbReference type="Pfam" id="PF12756">
    <property type="entry name" value="zf-C2H2_2"/>
    <property type="match status" value="1"/>
</dbReference>
<comment type="caution">
    <text evidence="3">The sequence shown here is derived from an EMBL/GenBank/DDBJ whole genome shotgun (WGS) entry which is preliminary data.</text>
</comment>
<name>A0ABR4D2F3_9PEZI</name>
<feature type="region of interest" description="Disordered" evidence="1">
    <location>
        <begin position="272"/>
        <end position="358"/>
    </location>
</feature>
<dbReference type="SUPFAM" id="SSF57667">
    <property type="entry name" value="beta-beta-alpha zinc fingers"/>
    <property type="match status" value="1"/>
</dbReference>
<dbReference type="PANTHER" id="PTHR13182">
    <property type="entry name" value="ZINC FINGER PROTEIN 622"/>
    <property type="match status" value="1"/>
</dbReference>
<dbReference type="InterPro" id="IPR040025">
    <property type="entry name" value="Znf622/Rei1/Reh1"/>
</dbReference>
<dbReference type="RefSeq" id="XP_070863290.1">
    <property type="nucleotide sequence ID" value="XM_071013855.1"/>
</dbReference>
<evidence type="ECO:0000256" key="1">
    <source>
        <dbReference type="SAM" id="MobiDB-lite"/>
    </source>
</evidence>
<feature type="region of interest" description="Disordered" evidence="1">
    <location>
        <begin position="393"/>
        <end position="416"/>
    </location>
</feature>
<feature type="compositionally biased region" description="Gly residues" evidence="1">
    <location>
        <begin position="323"/>
        <end position="333"/>
    </location>
</feature>
<dbReference type="PANTHER" id="PTHR13182:SF8">
    <property type="entry name" value="CYTOPLASMIC 60S SUBUNIT BIOGENESIS FACTOR ZNF622"/>
    <property type="match status" value="1"/>
</dbReference>
<feature type="compositionally biased region" description="Low complexity" evidence="1">
    <location>
        <begin position="125"/>
        <end position="144"/>
    </location>
</feature>
<dbReference type="GeneID" id="98128499"/>
<dbReference type="InterPro" id="IPR036236">
    <property type="entry name" value="Znf_C2H2_sf"/>
</dbReference>
<dbReference type="InterPro" id="IPR041661">
    <property type="entry name" value="ZN622/Rei1/Reh1_Znf-C2H2"/>
</dbReference>
<dbReference type="Proteomes" id="UP001600064">
    <property type="component" value="Unassembled WGS sequence"/>
</dbReference>
<gene>
    <name evidence="3" type="ORF">VTJ83DRAFT_7073</name>
</gene>
<feature type="domain" description="C2H2-type" evidence="2">
    <location>
        <begin position="31"/>
        <end position="53"/>
    </location>
</feature>
<evidence type="ECO:0000313" key="4">
    <source>
        <dbReference type="Proteomes" id="UP001600064"/>
    </source>
</evidence>
<evidence type="ECO:0000313" key="3">
    <source>
        <dbReference type="EMBL" id="KAL2264563.1"/>
    </source>
</evidence>
<organism evidence="3 4">
    <name type="scientific">Remersonia thermophila</name>
    <dbReference type="NCBI Taxonomy" id="72144"/>
    <lineage>
        <taxon>Eukaryota</taxon>
        <taxon>Fungi</taxon>
        <taxon>Dikarya</taxon>
        <taxon>Ascomycota</taxon>
        <taxon>Pezizomycotina</taxon>
        <taxon>Sordariomycetes</taxon>
        <taxon>Sordariomycetidae</taxon>
        <taxon>Sordariales</taxon>
        <taxon>Sordariales incertae sedis</taxon>
        <taxon>Remersonia</taxon>
    </lineage>
</organism>
<feature type="compositionally biased region" description="Acidic residues" evidence="1">
    <location>
        <begin position="106"/>
        <end position="124"/>
    </location>
</feature>
<dbReference type="PROSITE" id="PS00028">
    <property type="entry name" value="ZINC_FINGER_C2H2_1"/>
    <property type="match status" value="1"/>
</dbReference>
<feature type="compositionally biased region" description="Low complexity" evidence="1">
    <location>
        <begin position="340"/>
        <end position="351"/>
    </location>
</feature>
<protein>
    <recommendedName>
        <fullName evidence="2">C2H2-type domain-containing protein</fullName>
    </recommendedName>
</protein>
<reference evidence="3 4" key="1">
    <citation type="journal article" date="2024" name="Commun. Biol.">
        <title>Comparative genomic analysis of thermophilic fungi reveals convergent evolutionary adaptations and gene losses.</title>
        <authorList>
            <person name="Steindorff A.S."/>
            <person name="Aguilar-Pontes M.V."/>
            <person name="Robinson A.J."/>
            <person name="Andreopoulos B."/>
            <person name="LaButti K."/>
            <person name="Kuo A."/>
            <person name="Mondo S."/>
            <person name="Riley R."/>
            <person name="Otillar R."/>
            <person name="Haridas S."/>
            <person name="Lipzen A."/>
            <person name="Grimwood J."/>
            <person name="Schmutz J."/>
            <person name="Clum A."/>
            <person name="Reid I.D."/>
            <person name="Moisan M.C."/>
            <person name="Butler G."/>
            <person name="Nguyen T.T.M."/>
            <person name="Dewar K."/>
            <person name="Conant G."/>
            <person name="Drula E."/>
            <person name="Henrissat B."/>
            <person name="Hansel C."/>
            <person name="Singer S."/>
            <person name="Hutchinson M.I."/>
            <person name="de Vries R.P."/>
            <person name="Natvig D.O."/>
            <person name="Powell A.J."/>
            <person name="Tsang A."/>
            <person name="Grigoriev I.V."/>
        </authorList>
    </citation>
    <scope>NUCLEOTIDE SEQUENCE [LARGE SCALE GENOMIC DNA]</scope>
    <source>
        <strain evidence="3 4">ATCC 22073</strain>
    </source>
</reference>
<evidence type="ECO:0000259" key="2">
    <source>
        <dbReference type="PROSITE" id="PS00028"/>
    </source>
</evidence>
<dbReference type="InterPro" id="IPR013087">
    <property type="entry name" value="Znf_C2H2_type"/>
</dbReference>
<accession>A0ABR4D2F3</accession>
<keyword evidence="4" id="KW-1185">Reference proteome</keyword>
<feature type="region of interest" description="Disordered" evidence="1">
    <location>
        <begin position="63"/>
        <end position="144"/>
    </location>
</feature>
<sequence length="436" mass="46783">MGDVPDTSPDAGATTAPSVPLEASKAALLECRLCNLRFSTHREKRQHAKSDWHVYKIRCRVAEPGTSIPPPAQSEPRRRPASKGHGSGRGTPEPSNPASSPIVKEGEDEDEDENEDENESENEDGSLSSSASDADSDADPSGSDAAEFVPEVCLFCSHASGSLDENLAHMRRAHGFLVPLRPALAVDLPTLLWFLHMVIFSYRECVCCGTRRRTPAAVQQHMASTGHCRFDVSDETRALYDPRRLAELARQQAVARPDEAALRLPSGRVLLSRRPEGAGEGAARTRERRRLAGPSASSGNGGSWSLGTAAAAADDDDSHPGDGDGGGGGGGMGAEEEESSSSPLSEAPGGSRALTKQDRRAQALVAQLATLRLSDQTALVRLSAPEQRAVLAARKREADKARRAERRQRRRLDDVGNKTAVHTKYYKQEVPVYMGG</sequence>
<proteinExistence type="predicted"/>
<dbReference type="EMBL" id="JAZGUE010000007">
    <property type="protein sequence ID" value="KAL2264563.1"/>
    <property type="molecule type" value="Genomic_DNA"/>
</dbReference>